<name>A0AAJ0B8I1_9PEZI</name>
<dbReference type="EMBL" id="MU839837">
    <property type="protein sequence ID" value="KAK1753631.1"/>
    <property type="molecule type" value="Genomic_DNA"/>
</dbReference>
<organism evidence="1 2">
    <name type="scientific">Echria macrotheca</name>
    <dbReference type="NCBI Taxonomy" id="438768"/>
    <lineage>
        <taxon>Eukaryota</taxon>
        <taxon>Fungi</taxon>
        <taxon>Dikarya</taxon>
        <taxon>Ascomycota</taxon>
        <taxon>Pezizomycotina</taxon>
        <taxon>Sordariomycetes</taxon>
        <taxon>Sordariomycetidae</taxon>
        <taxon>Sordariales</taxon>
        <taxon>Schizotheciaceae</taxon>
        <taxon>Echria</taxon>
    </lineage>
</organism>
<evidence type="ECO:0000313" key="2">
    <source>
        <dbReference type="Proteomes" id="UP001239445"/>
    </source>
</evidence>
<dbReference type="Proteomes" id="UP001239445">
    <property type="component" value="Unassembled WGS sequence"/>
</dbReference>
<dbReference type="AlphaFoldDB" id="A0AAJ0B8I1"/>
<protein>
    <submittedName>
        <fullName evidence="1">Uncharacterized protein</fullName>
    </submittedName>
</protein>
<proteinExistence type="predicted"/>
<reference evidence="1" key="1">
    <citation type="submission" date="2023-06" db="EMBL/GenBank/DDBJ databases">
        <title>Genome-scale phylogeny and comparative genomics of the fungal order Sordariales.</title>
        <authorList>
            <consortium name="Lawrence Berkeley National Laboratory"/>
            <person name="Hensen N."/>
            <person name="Bonometti L."/>
            <person name="Westerberg I."/>
            <person name="Brannstrom I.O."/>
            <person name="Guillou S."/>
            <person name="Cros-Aarteil S."/>
            <person name="Calhoun S."/>
            <person name="Haridas S."/>
            <person name="Kuo A."/>
            <person name="Mondo S."/>
            <person name="Pangilinan J."/>
            <person name="Riley R."/>
            <person name="Labutti K."/>
            <person name="Andreopoulos B."/>
            <person name="Lipzen A."/>
            <person name="Chen C."/>
            <person name="Yanf M."/>
            <person name="Daum C."/>
            <person name="Ng V."/>
            <person name="Clum A."/>
            <person name="Steindorff A."/>
            <person name="Ohm R."/>
            <person name="Martin F."/>
            <person name="Silar P."/>
            <person name="Natvig D."/>
            <person name="Lalanne C."/>
            <person name="Gautier V."/>
            <person name="Ament-Velasquez S.L."/>
            <person name="Kruys A."/>
            <person name="Hutchinson M.I."/>
            <person name="Powell A.J."/>
            <person name="Barry K."/>
            <person name="Miller A.N."/>
            <person name="Grigoriev I.V."/>
            <person name="Debuchy R."/>
            <person name="Gladieux P."/>
            <person name="Thoren M.H."/>
            <person name="Johannesson H."/>
        </authorList>
    </citation>
    <scope>NUCLEOTIDE SEQUENCE</scope>
    <source>
        <strain evidence="1">PSN4</strain>
    </source>
</reference>
<keyword evidence="2" id="KW-1185">Reference proteome</keyword>
<sequence length="412" mass="44867">MATVRTLNWYESEVDAQLINANNWQLQIAKSVASASSSGKPLYNIIWQSQGPAPITQISWTEEYALGWTASVPSDGVRVSILGRWQPCNKGETYDINNLGYWTPSQEPREPGWLSVGKINYTHPKVLGIHIIVGVKNAISGRYEPIYVDRNALPEGSTAKYQPQETVTWWLESNNRSGQVFSTTRSNSTHQDFSNPSNPVTGDYEWSTSYVVAGNNSPNKWVIIPGAVAQAAPPPSATRPRDGIGGDEPQMILGGLSSFFVRFRTPLTGAALGATASALYDRLSSSYKQLNVYAEGKDGSTLRFEYHAGQDDPQHLIQSAMGGGPRVAIDNVLRDLQHENAIPSNITWDITMNDSGIQSAVAPEISNGPATSLVVQQQPPSYPIQTKSYQQSFSPNGYTNGFVNGATVVSRA</sequence>
<gene>
    <name evidence="1" type="ORF">QBC47DRAFT_430456</name>
</gene>
<comment type="caution">
    <text evidence="1">The sequence shown here is derived from an EMBL/GenBank/DDBJ whole genome shotgun (WGS) entry which is preliminary data.</text>
</comment>
<evidence type="ECO:0000313" key="1">
    <source>
        <dbReference type="EMBL" id="KAK1753631.1"/>
    </source>
</evidence>
<accession>A0AAJ0B8I1</accession>